<gene>
    <name evidence="6" type="ORF">F1325_16780</name>
</gene>
<dbReference type="InterPro" id="IPR036390">
    <property type="entry name" value="WH_DNA-bd_sf"/>
</dbReference>
<keyword evidence="2" id="KW-0805">Transcription regulation</keyword>
<dbReference type="EMBL" id="CP043925">
    <property type="protein sequence ID" value="QHN11999.1"/>
    <property type="molecule type" value="Genomic_DNA"/>
</dbReference>
<dbReference type="InterPro" id="IPR000847">
    <property type="entry name" value="LysR_HTH_N"/>
</dbReference>
<dbReference type="PANTHER" id="PTHR30126:SF22">
    <property type="entry name" value="HTH-TYPE TRANSCRIPTIONAL REGULATOR YHAJ-RELATED"/>
    <property type="match status" value="1"/>
</dbReference>
<dbReference type="GO" id="GO:0003700">
    <property type="term" value="F:DNA-binding transcription factor activity"/>
    <property type="evidence" value="ECO:0007669"/>
    <property type="project" value="InterPro"/>
</dbReference>
<dbReference type="KEGG" id="pcol:F1325_16780"/>
<evidence type="ECO:0000256" key="2">
    <source>
        <dbReference type="ARBA" id="ARBA00023015"/>
    </source>
</evidence>
<evidence type="ECO:0000256" key="1">
    <source>
        <dbReference type="ARBA" id="ARBA00009437"/>
    </source>
</evidence>
<evidence type="ECO:0000259" key="5">
    <source>
        <dbReference type="PROSITE" id="PS50931"/>
    </source>
</evidence>
<dbReference type="SUPFAM" id="SSF46785">
    <property type="entry name" value="Winged helix' DNA-binding domain"/>
    <property type="match status" value="1"/>
</dbReference>
<dbReference type="InterPro" id="IPR036388">
    <property type="entry name" value="WH-like_DNA-bd_sf"/>
</dbReference>
<evidence type="ECO:0000313" key="7">
    <source>
        <dbReference type="Proteomes" id="UP000464700"/>
    </source>
</evidence>
<proteinExistence type="inferred from homology"/>
<comment type="similarity">
    <text evidence="1">Belongs to the LysR transcriptional regulatory family.</text>
</comment>
<dbReference type="PANTHER" id="PTHR30126">
    <property type="entry name" value="HTH-TYPE TRANSCRIPTIONAL REGULATOR"/>
    <property type="match status" value="1"/>
</dbReference>
<dbReference type="AlphaFoldDB" id="A0A6I7D7W8"/>
<evidence type="ECO:0000313" key="6">
    <source>
        <dbReference type="EMBL" id="QHN11999.1"/>
    </source>
</evidence>
<feature type="domain" description="HTH lysR-type" evidence="5">
    <location>
        <begin position="17"/>
        <end position="64"/>
    </location>
</feature>
<name>A0A6I7D7W8_9GAMM</name>
<dbReference type="PROSITE" id="PS50931">
    <property type="entry name" value="HTH_LYSR"/>
    <property type="match status" value="1"/>
</dbReference>
<evidence type="ECO:0000256" key="4">
    <source>
        <dbReference type="ARBA" id="ARBA00023163"/>
    </source>
</evidence>
<dbReference type="Pfam" id="PF03466">
    <property type="entry name" value="LysR_substrate"/>
    <property type="match status" value="1"/>
</dbReference>
<evidence type="ECO:0000256" key="3">
    <source>
        <dbReference type="ARBA" id="ARBA00023125"/>
    </source>
</evidence>
<dbReference type="SUPFAM" id="SSF53850">
    <property type="entry name" value="Periplasmic binding protein-like II"/>
    <property type="match status" value="1"/>
</dbReference>
<keyword evidence="3" id="KW-0238">DNA-binding</keyword>
<organism evidence="6 7">
    <name type="scientific">Proteus columbae</name>
    <dbReference type="NCBI Taxonomy" id="1987580"/>
    <lineage>
        <taxon>Bacteria</taxon>
        <taxon>Pseudomonadati</taxon>
        <taxon>Pseudomonadota</taxon>
        <taxon>Gammaproteobacteria</taxon>
        <taxon>Enterobacterales</taxon>
        <taxon>Morganellaceae</taxon>
        <taxon>Proteus</taxon>
    </lineage>
</organism>
<accession>A0A6I7D7W8</accession>
<reference evidence="6 7" key="1">
    <citation type="submission" date="2019-09" db="EMBL/GenBank/DDBJ databases">
        <title>Emergence of a chromosome-mediated tetracycline resistance gene in Proteus strain.</title>
        <authorList>
            <person name="He D."/>
            <person name="Wang L."/>
        </authorList>
    </citation>
    <scope>NUCLEOTIDE SEQUENCE [LARGE SCALE GENOMIC DNA]</scope>
    <source>
        <strain evidence="6 7">T60</strain>
    </source>
</reference>
<dbReference type="Proteomes" id="UP000464700">
    <property type="component" value="Chromosome"/>
</dbReference>
<dbReference type="GO" id="GO:0000976">
    <property type="term" value="F:transcription cis-regulatory region binding"/>
    <property type="evidence" value="ECO:0007669"/>
    <property type="project" value="TreeGrafter"/>
</dbReference>
<protein>
    <submittedName>
        <fullName evidence="6">LysR family transcriptional regulator</fullName>
    </submittedName>
</protein>
<keyword evidence="4" id="KW-0804">Transcription</keyword>
<dbReference type="InterPro" id="IPR005119">
    <property type="entry name" value="LysR_subst-bd"/>
</dbReference>
<dbReference type="Gene3D" id="1.10.10.10">
    <property type="entry name" value="Winged helix-like DNA-binding domain superfamily/Winged helix DNA-binding domain"/>
    <property type="match status" value="1"/>
</dbReference>
<keyword evidence="7" id="KW-1185">Reference proteome</keyword>
<sequence>MENVCMFFSRKINQFFAVATCQSLVKAAEKINVTPSALRHGINELENQIGKSLIKRSKSGMDLTPAGKTLYERLYPYYEKIRKIENQIMNPNEDKTSLSIKLDGLYYPDLKTKLLEIRQKNSQYSLSLEDGYIDDIKEELFDKEFDLVISSLEFDYPQKNINAINLCTQKVGLLVSKKLFEQYPNTKTFFAKETLIQRSSTLQNPIFSTILDKLKNQGYQYHTLGLTEMADVLHCVDEGAGYCFMPENIHYISTITNDEVQFIRSPFPFDIFLHQKVYFKKENNKKLADIAMTLR</sequence>
<dbReference type="Pfam" id="PF00126">
    <property type="entry name" value="HTH_1"/>
    <property type="match status" value="1"/>
</dbReference>